<dbReference type="Pfam" id="PF17862">
    <property type="entry name" value="AAA_lid_3"/>
    <property type="match status" value="1"/>
</dbReference>
<dbReference type="AlphaFoldDB" id="A0A060RSB1"/>
<keyword evidence="6" id="KW-0963">Cytoplasm</keyword>
<evidence type="ECO:0000256" key="4">
    <source>
        <dbReference type="ARBA" id="ARBA00022840"/>
    </source>
</evidence>
<evidence type="ECO:0000313" key="8">
    <source>
        <dbReference type="EMBL" id="CDO62459.1"/>
    </source>
</evidence>
<dbReference type="InterPro" id="IPR027417">
    <property type="entry name" value="P-loop_NTPase"/>
</dbReference>
<keyword evidence="2 6" id="KW-0813">Transport</keyword>
<evidence type="ECO:0000256" key="6">
    <source>
        <dbReference type="RuleBase" id="RU367045"/>
    </source>
</evidence>
<dbReference type="Gene3D" id="3.10.330.10">
    <property type="match status" value="1"/>
</dbReference>
<dbReference type="FunFam" id="1.10.8.60:FF:000115">
    <property type="entry name" value="N-ethylmaleimide-sensitive fusion protein, putative"/>
    <property type="match status" value="1"/>
</dbReference>
<keyword evidence="3 6" id="KW-0547">Nucleotide-binding</keyword>
<dbReference type="EC" id="3.6.4.6" evidence="6"/>
<dbReference type="InterPro" id="IPR003959">
    <property type="entry name" value="ATPase_AAA_core"/>
</dbReference>
<dbReference type="InterPro" id="IPR003593">
    <property type="entry name" value="AAA+_ATPase"/>
</dbReference>
<keyword evidence="4 6" id="KW-0067">ATP-binding</keyword>
<dbReference type="GO" id="GO:0035494">
    <property type="term" value="P:SNARE complex disassembly"/>
    <property type="evidence" value="ECO:0007669"/>
    <property type="project" value="InterPro"/>
</dbReference>
<dbReference type="VEuPathDB" id="PlasmoDB:PRG01_0306400"/>
<evidence type="ECO:0000256" key="2">
    <source>
        <dbReference type="ARBA" id="ARBA00022448"/>
    </source>
</evidence>
<feature type="domain" description="AAA+ ATPase" evidence="7">
    <location>
        <begin position="566"/>
        <end position="718"/>
    </location>
</feature>
<dbReference type="GO" id="GO:0043001">
    <property type="term" value="P:Golgi to plasma membrane protein transport"/>
    <property type="evidence" value="ECO:0007669"/>
    <property type="project" value="TreeGrafter"/>
</dbReference>
<dbReference type="FunFam" id="3.40.50.300:FF:000187">
    <property type="entry name" value="Vesicular-fusion ATPase SEC18"/>
    <property type="match status" value="1"/>
</dbReference>
<organism evidence="8 9">
    <name type="scientific">Plasmodium reichenowi</name>
    <dbReference type="NCBI Taxonomy" id="5854"/>
    <lineage>
        <taxon>Eukaryota</taxon>
        <taxon>Sar</taxon>
        <taxon>Alveolata</taxon>
        <taxon>Apicomplexa</taxon>
        <taxon>Aconoidasida</taxon>
        <taxon>Haemosporida</taxon>
        <taxon>Plasmodiidae</taxon>
        <taxon>Plasmodium</taxon>
        <taxon>Plasmodium (Laverania)</taxon>
    </lineage>
</organism>
<dbReference type="GO" id="GO:0006891">
    <property type="term" value="P:intra-Golgi vesicle-mediated transport"/>
    <property type="evidence" value="ECO:0007669"/>
    <property type="project" value="TreeGrafter"/>
</dbReference>
<comment type="cofactor">
    <cofactor evidence="6">
        <name>Mg(2+)</name>
        <dbReference type="ChEBI" id="CHEBI:18420"/>
    </cofactor>
    <text evidence="6">Binds 1 Mg(2+) ion per subunit.</text>
</comment>
<comment type="subcellular location">
    <subcellularLocation>
        <location evidence="6">Cytoplasm</location>
    </subcellularLocation>
</comment>
<dbReference type="FunFam" id="3.40.50.300:FF:000166">
    <property type="entry name" value="vesicle-fusing ATPase isoform X1"/>
    <property type="match status" value="1"/>
</dbReference>
<dbReference type="SMART" id="SM00382">
    <property type="entry name" value="AAA"/>
    <property type="match status" value="2"/>
</dbReference>
<dbReference type="InterPro" id="IPR029067">
    <property type="entry name" value="CDC48_domain_2-like_sf"/>
</dbReference>
<dbReference type="PANTHER" id="PTHR23078">
    <property type="entry name" value="VESICULAR-FUSION PROTEIN NSF"/>
    <property type="match status" value="1"/>
</dbReference>
<keyword evidence="6" id="KW-0378">Hydrolase</keyword>
<keyword evidence="6" id="KW-0931">ER-Golgi transport</keyword>
<reference evidence="8" key="1">
    <citation type="submission" date="2014-01" db="EMBL/GenBank/DDBJ databases">
        <authorList>
            <person name="Aslett M."/>
        </authorList>
    </citation>
    <scope>NUCLEOTIDE SEQUENCE</scope>
    <source>
        <strain evidence="8">CDC</strain>
    </source>
</reference>
<dbReference type="SUPFAM" id="SSF50692">
    <property type="entry name" value="ADC-like"/>
    <property type="match status" value="1"/>
</dbReference>
<comment type="function">
    <text evidence="6">Required for vesicle-mediated transport. Catalyzes the fusion of transport vesicles within the Golgi cisternae. Is also required for transport from the endoplasmic reticulum to the Golgi stack. Seems to function as a fusion protein required for the delivery of cargo proteins to all compartments of the Golgi stack independent of vesicle origin.</text>
</comment>
<evidence type="ECO:0000313" key="9">
    <source>
        <dbReference type="Proteomes" id="UP000027581"/>
    </source>
</evidence>
<dbReference type="PROSITE" id="PS00674">
    <property type="entry name" value="AAA"/>
    <property type="match status" value="1"/>
</dbReference>
<dbReference type="SUPFAM" id="SSF52540">
    <property type="entry name" value="P-loop containing nucleoside triphosphate hydrolases"/>
    <property type="match status" value="2"/>
</dbReference>
<evidence type="ECO:0000256" key="3">
    <source>
        <dbReference type="ARBA" id="ARBA00022741"/>
    </source>
</evidence>
<gene>
    <name evidence="8" type="ORF">PRCDC_0302300</name>
</gene>
<dbReference type="InterPro" id="IPR041569">
    <property type="entry name" value="AAA_lid_3"/>
</dbReference>
<dbReference type="Pfam" id="PF00004">
    <property type="entry name" value="AAA"/>
    <property type="match status" value="2"/>
</dbReference>
<dbReference type="SUPFAM" id="SSF54585">
    <property type="entry name" value="Cdc48 domain 2-like"/>
    <property type="match status" value="1"/>
</dbReference>
<proteinExistence type="inferred from homology"/>
<dbReference type="InterPro" id="IPR039812">
    <property type="entry name" value="Vesicle-fus_ATPase"/>
</dbReference>
<keyword evidence="5 6" id="KW-0653">Protein transport</keyword>
<dbReference type="GO" id="GO:0005795">
    <property type="term" value="C:Golgi stack"/>
    <property type="evidence" value="ECO:0007669"/>
    <property type="project" value="TreeGrafter"/>
</dbReference>
<accession>A0A060RSB1</accession>
<dbReference type="InterPro" id="IPR003960">
    <property type="entry name" value="ATPase_AAA_CS"/>
</dbReference>
<dbReference type="EMBL" id="HG810764">
    <property type="protein sequence ID" value="CDO62459.1"/>
    <property type="molecule type" value="Genomic_DNA"/>
</dbReference>
<dbReference type="Gene3D" id="1.10.8.60">
    <property type="match status" value="1"/>
</dbReference>
<dbReference type="GO" id="GO:0046872">
    <property type="term" value="F:metal ion binding"/>
    <property type="evidence" value="ECO:0007669"/>
    <property type="project" value="UniProtKB-UniRule"/>
</dbReference>
<reference evidence="8" key="2">
    <citation type="submission" date="2014-05" db="EMBL/GenBank/DDBJ databases">
        <title>The genome sequences of chimpanzee malaria parasites reveal the path to human adaptation.</title>
        <authorList>
            <person name="Otto T.D."/>
            <person name="Rayner J.C."/>
            <person name="Boehme U."/>
            <person name="Pain A."/>
            <person name="Spottiswoode N."/>
            <person name="Sanders M."/>
            <person name="Quail M."/>
            <person name="Ollomo B."/>
            <person name="Renaud F."/>
            <person name="Thomas A.W."/>
            <person name="Prugnolle F."/>
            <person name="Conway D.J."/>
            <person name="Newbold C."/>
            <person name="Berriman M."/>
        </authorList>
    </citation>
    <scope>NUCLEOTIDE SEQUENCE [LARGE SCALE GENOMIC DNA]</scope>
    <source>
        <strain evidence="8">CDC</strain>
    </source>
</reference>
<keyword evidence="6" id="KW-0479">Metal-binding</keyword>
<name>A0A060RSB1_PLARE</name>
<dbReference type="CDD" id="cd00009">
    <property type="entry name" value="AAA"/>
    <property type="match status" value="1"/>
</dbReference>
<sequence>MRTNLQCCKLQSQELALTNCGFINIGLYNNLKKSVKSNDVYSEVGNMVLILRGDGNIGREEIALNTCQREFSRIQLKELVEINILDKENKNDLINFIPIDSIELEVNLFVKPDRLIEMEDEKLEDVFKKYFLNHILTKGQILALKYNDLLLKCIVKDLKTADFDEIKRLNNSSSNNNRNSSGFSSYFNKWSPGFNNADNQNLSYNRYERGILFENTECIFTSISDGGKLCIESKKVLKQNIIKNNFNFEELGIGALDEEFKTIFRRTFASRIYPNYIIKQLGIKHVKGMILYGPPGTGKTLIARQIGKTLNAREPKIINGPEILNKYVGQSEENIRNLFKEAEMEYKQSGENSLLHIIILDEIDAICRQRGNVGSSSTGVNDSVVNQLLSKIDGVNSLNNILLIGMTNRIDLIDEALLRPGRFELHIEISLPNKEGRIQILNIHTKNMRMSNKLSSDVNILELAERTPNFSGAEIEGLVRNTVSYAFERHINFNDLTKPINADDIMITKNDFMKALKETKPAFGAEEDIIGNLLCNGIINYGKEYENIENTCKLLIKQIVDNENTKLMSILLYGENGSGKTTISAYIAKCANFHFTKFITPENLIGYSEIGRINYINKIFEDAYKTPLSLVILDNIERLIDYTRIGPRFSNSILQAIMVLIKKKPKKENQKILIICTTSEYQFMKDVGLTKNFFVNIHVPLLSTSSSIKNVLQHRNQTYHDFPNNEIEKVISSNIIKNIAIKNLLMIIDMASEASDDKNITSDVFLKIFNDCGLLLDDDTDY</sequence>
<dbReference type="PhylomeDB" id="A0A060RSB1"/>
<dbReference type="VEuPathDB" id="PlasmoDB:PRCDC_0302300"/>
<dbReference type="GO" id="GO:0005524">
    <property type="term" value="F:ATP binding"/>
    <property type="evidence" value="ECO:0007669"/>
    <property type="project" value="UniProtKB-UniRule"/>
</dbReference>
<dbReference type="Proteomes" id="UP000027581">
    <property type="component" value="Unassembled WGS sequence"/>
</dbReference>
<dbReference type="GO" id="GO:0016887">
    <property type="term" value="F:ATP hydrolysis activity"/>
    <property type="evidence" value="ECO:0007669"/>
    <property type="project" value="InterPro"/>
</dbReference>
<dbReference type="Gene3D" id="2.40.40.20">
    <property type="match status" value="1"/>
</dbReference>
<keyword evidence="9" id="KW-1185">Reference proteome</keyword>
<evidence type="ECO:0000259" key="7">
    <source>
        <dbReference type="SMART" id="SM00382"/>
    </source>
</evidence>
<comment type="catalytic activity">
    <reaction evidence="6">
        <text>ATP + H2O = ADP + phosphate + H(+)</text>
        <dbReference type="Rhea" id="RHEA:13065"/>
        <dbReference type="ChEBI" id="CHEBI:15377"/>
        <dbReference type="ChEBI" id="CHEBI:15378"/>
        <dbReference type="ChEBI" id="CHEBI:30616"/>
        <dbReference type="ChEBI" id="CHEBI:43474"/>
        <dbReference type="ChEBI" id="CHEBI:456216"/>
        <dbReference type="EC" id="3.6.4.6"/>
    </reaction>
</comment>
<evidence type="ECO:0000256" key="5">
    <source>
        <dbReference type="ARBA" id="ARBA00022927"/>
    </source>
</evidence>
<dbReference type="InterPro" id="IPR009010">
    <property type="entry name" value="Asp_de-COase-like_dom_sf"/>
</dbReference>
<comment type="similarity">
    <text evidence="1 6">Belongs to the AAA ATPase family.</text>
</comment>
<dbReference type="Gene3D" id="3.40.50.300">
    <property type="entry name" value="P-loop containing nucleotide triphosphate hydrolases"/>
    <property type="match status" value="2"/>
</dbReference>
<evidence type="ECO:0000256" key="1">
    <source>
        <dbReference type="ARBA" id="ARBA00006914"/>
    </source>
</evidence>
<dbReference type="PANTHER" id="PTHR23078:SF3">
    <property type="entry name" value="VESICLE-FUSING ATPASE"/>
    <property type="match status" value="1"/>
</dbReference>
<feature type="domain" description="AAA+ ATPase" evidence="7">
    <location>
        <begin position="285"/>
        <end position="433"/>
    </location>
</feature>
<protein>
    <recommendedName>
        <fullName evidence="6">Vesicle-fusing ATPase</fullName>
        <ecNumber evidence="6">3.6.4.6</ecNumber>
    </recommendedName>
</protein>
<keyword evidence="6" id="KW-0460">Magnesium</keyword>